<dbReference type="EMBL" id="QJJR01000011">
    <property type="protein sequence ID" value="PXW88983.1"/>
    <property type="molecule type" value="Genomic_DNA"/>
</dbReference>
<dbReference type="FunFam" id="3.20.20.30:FF:000002">
    <property type="entry name" value="LLM class flavin-dependent oxidoreductase"/>
    <property type="match status" value="1"/>
</dbReference>
<dbReference type="GO" id="GO:0005829">
    <property type="term" value="C:cytosol"/>
    <property type="evidence" value="ECO:0007669"/>
    <property type="project" value="TreeGrafter"/>
</dbReference>
<reference evidence="3 4" key="1">
    <citation type="submission" date="2018-05" db="EMBL/GenBank/DDBJ databases">
        <title>Genomic Encyclopedia of Type Strains, Phase IV (KMG-IV): sequencing the most valuable type-strain genomes for metagenomic binning, comparative biology and taxonomic classification.</title>
        <authorList>
            <person name="Goeker M."/>
        </authorList>
    </citation>
    <scope>NUCLEOTIDE SEQUENCE [LARGE SCALE GENOMIC DNA]</scope>
    <source>
        <strain evidence="3 4">DSM 22440</strain>
    </source>
</reference>
<dbReference type="AlphaFoldDB" id="A0A2V3W3S7"/>
<evidence type="ECO:0000256" key="1">
    <source>
        <dbReference type="ARBA" id="ARBA00007789"/>
    </source>
</evidence>
<comment type="caution">
    <text evidence="3">The sequence shown here is derived from an EMBL/GenBank/DDBJ whole genome shotgun (WGS) entry which is preliminary data.</text>
</comment>
<protein>
    <submittedName>
        <fullName evidence="3">Luciferase family oxidoreductase group 1</fullName>
    </submittedName>
</protein>
<feature type="domain" description="Luciferase-like" evidence="2">
    <location>
        <begin position="25"/>
        <end position="311"/>
    </location>
</feature>
<dbReference type="OrthoDB" id="9780518at2"/>
<evidence type="ECO:0000313" key="3">
    <source>
        <dbReference type="EMBL" id="PXW88983.1"/>
    </source>
</evidence>
<dbReference type="InterPro" id="IPR050766">
    <property type="entry name" value="Bact_Lucif_Oxidored"/>
</dbReference>
<dbReference type="Proteomes" id="UP000247922">
    <property type="component" value="Unassembled WGS sequence"/>
</dbReference>
<keyword evidence="4" id="KW-1185">Reference proteome</keyword>
<dbReference type="CDD" id="cd00347">
    <property type="entry name" value="Flavin_utilizing_monoxygenases"/>
    <property type="match status" value="1"/>
</dbReference>
<dbReference type="PANTHER" id="PTHR30137:SF6">
    <property type="entry name" value="LUCIFERASE-LIKE MONOOXYGENASE"/>
    <property type="match status" value="1"/>
</dbReference>
<comment type="similarity">
    <text evidence="1">To bacterial alkanal monooxygenase alpha and beta chains.</text>
</comment>
<dbReference type="NCBIfam" id="TIGR03558">
    <property type="entry name" value="oxido_grp_1"/>
    <property type="match status" value="1"/>
</dbReference>
<dbReference type="InterPro" id="IPR019949">
    <property type="entry name" value="CmoO-like"/>
</dbReference>
<accession>A0A2V3W3S7</accession>
<dbReference type="InterPro" id="IPR036661">
    <property type="entry name" value="Luciferase-like_sf"/>
</dbReference>
<dbReference type="Gene3D" id="3.20.20.30">
    <property type="entry name" value="Luciferase-like domain"/>
    <property type="match status" value="1"/>
</dbReference>
<dbReference type="Pfam" id="PF00296">
    <property type="entry name" value="Bac_luciferase"/>
    <property type="match status" value="1"/>
</dbReference>
<organism evidence="3 4">
    <name type="scientific">Streptohalobacillus salinus</name>
    <dbReference type="NCBI Taxonomy" id="621096"/>
    <lineage>
        <taxon>Bacteria</taxon>
        <taxon>Bacillati</taxon>
        <taxon>Bacillota</taxon>
        <taxon>Bacilli</taxon>
        <taxon>Bacillales</taxon>
        <taxon>Bacillaceae</taxon>
        <taxon>Streptohalobacillus</taxon>
    </lineage>
</organism>
<dbReference type="RefSeq" id="WP_110251811.1">
    <property type="nucleotide sequence ID" value="NZ_QJJR01000011.1"/>
</dbReference>
<dbReference type="PANTHER" id="PTHR30137">
    <property type="entry name" value="LUCIFERASE-LIKE MONOOXYGENASE"/>
    <property type="match status" value="1"/>
</dbReference>
<dbReference type="InterPro" id="IPR011251">
    <property type="entry name" value="Luciferase-like_dom"/>
</dbReference>
<dbReference type="GO" id="GO:0016705">
    <property type="term" value="F:oxidoreductase activity, acting on paired donors, with incorporation or reduction of molecular oxygen"/>
    <property type="evidence" value="ECO:0007669"/>
    <property type="project" value="InterPro"/>
</dbReference>
<proteinExistence type="predicted"/>
<gene>
    <name evidence="3" type="ORF">DES38_11128</name>
</gene>
<evidence type="ECO:0000313" key="4">
    <source>
        <dbReference type="Proteomes" id="UP000247922"/>
    </source>
</evidence>
<evidence type="ECO:0000259" key="2">
    <source>
        <dbReference type="Pfam" id="PF00296"/>
    </source>
</evidence>
<dbReference type="SUPFAM" id="SSF51679">
    <property type="entry name" value="Bacterial luciferase-like"/>
    <property type="match status" value="1"/>
</dbReference>
<sequence>MQLIRKNAKTFQGIPLSILDLSPINTEETATDALNHSVTLAKDAEALGYNRYWVAEHHNTASSASAATAIVINQLANETTSIRLGSGGIMLPNHAPLVVAEQFGTLASLHSHRIDLGLGRAPGTDQVTARALHRGLATEFPQQVEELSSYFADKQINTQRQVRAFVAEGQDVPIWLLGSSTFSAQLAAEQGRPYAFAGHFSPGSIKEAITVYREHFKPSADLAEPYVMLALNVVVAKTDEQANWLFSSMQQLFFDLLHGKSGAVKPPTDMSTVWQPFEEAAVLRALEGSIVGSKATVADALKQRIEATGVDELMLTAHLYNHEDRRFSYQLLGELID</sequence>
<name>A0A2V3W3S7_9BACI</name>